<feature type="compositionally biased region" description="Polar residues" evidence="1">
    <location>
        <begin position="247"/>
        <end position="259"/>
    </location>
</feature>
<dbReference type="GO" id="GO:0070822">
    <property type="term" value="C:Sin3-type complex"/>
    <property type="evidence" value="ECO:0007669"/>
    <property type="project" value="TreeGrafter"/>
</dbReference>
<dbReference type="EMBL" id="UFQT01000014">
    <property type="protein sequence ID" value="SSX17685.1"/>
    <property type="molecule type" value="Genomic_DNA"/>
</dbReference>
<dbReference type="PANTHER" id="PTHR13422">
    <property type="entry name" value="SIN3-HDAC COMPLEX-ASSOCIATED FACTOR"/>
    <property type="match status" value="1"/>
</dbReference>
<proteinExistence type="predicted"/>
<dbReference type="InterPro" id="IPR026065">
    <property type="entry name" value="FAM60A"/>
</dbReference>
<dbReference type="VEuPathDB" id="VectorBase:CSON002924"/>
<name>A0A336LJA1_CULSO</name>
<dbReference type="AlphaFoldDB" id="A0A336LJA1"/>
<gene>
    <name evidence="4" type="primary">CSON002924</name>
</gene>
<sequence>MRHISSAYKSNRKASLIKNITPIYQLVYIFQIFMGVSAGVQRNLLTCNDTSHSHHSSKMLEITARTTAVTSFIEYYMDHQVSEKEARKTLSLMMDQDKDFDNKKPVPYCEKCTEQIEKYCLGPLFLKDHCCCDFRHAIDKLSFIPHSCYASEDQCQPSSIVGNSCSNYDETRECCCDQLLKRTSTPRKGEICNACVLLVKRFKRLPPGSERHWGHVVDARVGPGLKSMTKFKKRKDDSKESNDGKNNKQSMTVSSNQNNKLEKNGISSVPERFCKIFKKTKKKTNANANLKVKHKKKDIDTSGSDGESSPNSPISSISDGESSMGIPENDNISKNCTKYKRKNYHPFKNKRKLDETQIFDTENWMTKETCCGIVYENSMINAVIIDLCQHQPCKEHSCLAKKRNSNIETIGSHFESELNINCNTDDLLIKLTDEQIQENIENASHTGFNKISKVSDLFNTNTTAFKKHHLYSKRGNSTIGNILVSSNGTDNKKTISAINKTEIIKSTNGNGSNAILQKKMDTESNEKDVLHNIKSDNSGKVTKTSNGDKLSAIKLKTLDFNVKNLVKLCTEKSIRLNNKNEIIKGSVENGNKIYGKFMSDNSSDSGYEETLEAQNLMQKQNTAMCPAITKPVVLPNGIKLHVQPQNLLLAANLAGISQPSVMSQAANNGVSATSTVICVSNTPKKIDLVMNTLEKCIPDSTPTNEPQSALTSTTQVVIKPVSKTN</sequence>
<evidence type="ECO:0000313" key="4">
    <source>
        <dbReference type="EMBL" id="SSX17685.1"/>
    </source>
</evidence>
<evidence type="ECO:0000259" key="2">
    <source>
        <dbReference type="Pfam" id="PF26644"/>
    </source>
</evidence>
<feature type="region of interest" description="Disordered" evidence="1">
    <location>
        <begin position="226"/>
        <end position="264"/>
    </location>
</feature>
<dbReference type="EMBL" id="UFQS01000014">
    <property type="protein sequence ID" value="SSW97299.1"/>
    <property type="molecule type" value="Genomic_DNA"/>
</dbReference>
<feature type="compositionally biased region" description="Basic and acidic residues" evidence="1">
    <location>
        <begin position="234"/>
        <end position="246"/>
    </location>
</feature>
<feature type="region of interest" description="Disordered" evidence="1">
    <location>
        <begin position="287"/>
        <end position="334"/>
    </location>
</feature>
<protein>
    <submittedName>
        <fullName evidence="4">CSON002924 protein</fullName>
    </submittedName>
</protein>
<evidence type="ECO:0000256" key="1">
    <source>
        <dbReference type="SAM" id="MobiDB-lite"/>
    </source>
</evidence>
<feature type="compositionally biased region" description="Low complexity" evidence="1">
    <location>
        <begin position="304"/>
        <end position="326"/>
    </location>
</feature>
<accession>A0A336LJA1</accession>
<dbReference type="GO" id="GO:0030336">
    <property type="term" value="P:negative regulation of cell migration"/>
    <property type="evidence" value="ECO:0007669"/>
    <property type="project" value="TreeGrafter"/>
</dbReference>
<dbReference type="PANTHER" id="PTHR13422:SF12">
    <property type="entry name" value="SIN3-HDAC COMPLEX-ASSOCIATED FACTOR"/>
    <property type="match status" value="1"/>
</dbReference>
<feature type="domain" description="CCC" evidence="2">
    <location>
        <begin position="76"/>
        <end position="182"/>
    </location>
</feature>
<dbReference type="InterPro" id="IPR058250">
    <property type="entry name" value="CCC"/>
</dbReference>
<reference evidence="4" key="2">
    <citation type="submission" date="2018-07" db="EMBL/GenBank/DDBJ databases">
        <authorList>
            <person name="Quirk P.G."/>
            <person name="Krulwich T.A."/>
        </authorList>
    </citation>
    <scope>NUCLEOTIDE SEQUENCE</scope>
</reference>
<organism evidence="4">
    <name type="scientific">Culicoides sonorensis</name>
    <name type="common">Biting midge</name>
    <dbReference type="NCBI Taxonomy" id="179676"/>
    <lineage>
        <taxon>Eukaryota</taxon>
        <taxon>Metazoa</taxon>
        <taxon>Ecdysozoa</taxon>
        <taxon>Arthropoda</taxon>
        <taxon>Hexapoda</taxon>
        <taxon>Insecta</taxon>
        <taxon>Pterygota</taxon>
        <taxon>Neoptera</taxon>
        <taxon>Endopterygota</taxon>
        <taxon>Diptera</taxon>
        <taxon>Nematocera</taxon>
        <taxon>Chironomoidea</taxon>
        <taxon>Ceratopogonidae</taxon>
        <taxon>Ceratopogoninae</taxon>
        <taxon>Culicoides</taxon>
        <taxon>Monoculicoides</taxon>
    </lineage>
</organism>
<reference evidence="3" key="1">
    <citation type="submission" date="2018-04" db="EMBL/GenBank/DDBJ databases">
        <authorList>
            <person name="Go L.Y."/>
            <person name="Mitchell J.A."/>
        </authorList>
    </citation>
    <scope>NUCLEOTIDE SEQUENCE</scope>
    <source>
        <tissue evidence="3">Whole organism</tissue>
    </source>
</reference>
<dbReference type="Pfam" id="PF15396">
    <property type="entry name" value="FAM60A"/>
    <property type="match status" value="1"/>
</dbReference>
<evidence type="ECO:0000313" key="3">
    <source>
        <dbReference type="EMBL" id="SSW97299.1"/>
    </source>
</evidence>
<dbReference type="Pfam" id="PF26644">
    <property type="entry name" value="CCC"/>
    <property type="match status" value="1"/>
</dbReference>